<evidence type="ECO:0000259" key="8">
    <source>
        <dbReference type="Pfam" id="PF02687"/>
    </source>
</evidence>
<evidence type="ECO:0000256" key="1">
    <source>
        <dbReference type="ARBA" id="ARBA00004651"/>
    </source>
</evidence>
<feature type="transmembrane region" description="Helical" evidence="7">
    <location>
        <begin position="334"/>
        <end position="363"/>
    </location>
</feature>
<sequence length="410" mass="43806">MTVFSSFKLSLTTLGANKKRSFLTIFGIVIGVAAVIIIMSVGAGAQSLIFNQISSQGSNLIGILPGYSDENGPPASAMGVVVTSLKESDAEALAKIKEITAVASYVRGVDTAKWQNQSIDATFVGVTPGYVDVEEIALSSGNFFNEADNSSLARITVLGFEAAKDLFGEQNPLGEDIKIKGISLKVIGVVEKRGVVAFQNQDELIFLPLLTAQKLLLGINYISMIRAKVINDAEVPFALDQAKQMLRERHDITNPDEDDFSARASAQALDALKQITNALKFFLAGIAAISLIVGGIGIMNIMLVAVNERMKEIGLRKAVGATEKNIQQQFLVEAAVVTLTGGVIGIIIGVLFSGLIAIVANYLEYQWDFVVTVPSILLGVSISCLIGVIFGWYPAKRAASLEPVEALRHE</sequence>
<dbReference type="GO" id="GO:0022857">
    <property type="term" value="F:transmembrane transporter activity"/>
    <property type="evidence" value="ECO:0007669"/>
    <property type="project" value="TreeGrafter"/>
</dbReference>
<evidence type="ECO:0000259" key="9">
    <source>
        <dbReference type="Pfam" id="PF12704"/>
    </source>
</evidence>
<feature type="transmembrane region" description="Helical" evidence="7">
    <location>
        <begin position="369"/>
        <end position="393"/>
    </location>
</feature>
<comment type="similarity">
    <text evidence="6">Belongs to the ABC-4 integral membrane protein family.</text>
</comment>
<evidence type="ECO:0000313" key="10">
    <source>
        <dbReference type="EMBL" id="KKS40873.1"/>
    </source>
</evidence>
<evidence type="ECO:0000256" key="7">
    <source>
        <dbReference type="SAM" id="Phobius"/>
    </source>
</evidence>
<feature type="transmembrane region" description="Helical" evidence="7">
    <location>
        <begin position="281"/>
        <end position="306"/>
    </location>
</feature>
<gene>
    <name evidence="10" type="ORF">UV02_C0036G0005</name>
</gene>
<protein>
    <recommendedName>
        <fullName evidence="12">Multidrug ABC transporter substrate-binding protein</fullName>
    </recommendedName>
</protein>
<dbReference type="Proteomes" id="UP000034516">
    <property type="component" value="Unassembled WGS sequence"/>
</dbReference>
<evidence type="ECO:0000256" key="4">
    <source>
        <dbReference type="ARBA" id="ARBA00022989"/>
    </source>
</evidence>
<feature type="domain" description="ABC3 transporter permease C-terminal" evidence="8">
    <location>
        <begin position="286"/>
        <end position="403"/>
    </location>
</feature>
<name>A0A0G1BTX0_9BACT</name>
<dbReference type="AlphaFoldDB" id="A0A0G1BTX0"/>
<keyword evidence="2" id="KW-1003">Cell membrane</keyword>
<evidence type="ECO:0000256" key="6">
    <source>
        <dbReference type="ARBA" id="ARBA00038076"/>
    </source>
</evidence>
<dbReference type="GO" id="GO:0005886">
    <property type="term" value="C:plasma membrane"/>
    <property type="evidence" value="ECO:0007669"/>
    <property type="project" value="UniProtKB-SubCell"/>
</dbReference>
<dbReference type="EMBL" id="LCCW01000036">
    <property type="protein sequence ID" value="KKS40873.1"/>
    <property type="molecule type" value="Genomic_DNA"/>
</dbReference>
<dbReference type="PANTHER" id="PTHR30572">
    <property type="entry name" value="MEMBRANE COMPONENT OF TRANSPORTER-RELATED"/>
    <property type="match status" value="1"/>
</dbReference>
<evidence type="ECO:0000313" key="11">
    <source>
        <dbReference type="Proteomes" id="UP000034516"/>
    </source>
</evidence>
<reference evidence="10 11" key="1">
    <citation type="journal article" date="2015" name="Nature">
        <title>rRNA introns, odd ribosomes, and small enigmatic genomes across a large radiation of phyla.</title>
        <authorList>
            <person name="Brown C.T."/>
            <person name="Hug L.A."/>
            <person name="Thomas B.C."/>
            <person name="Sharon I."/>
            <person name="Castelle C.J."/>
            <person name="Singh A."/>
            <person name="Wilkins M.J."/>
            <person name="Williams K.H."/>
            <person name="Banfield J.F."/>
        </authorList>
    </citation>
    <scope>NUCLEOTIDE SEQUENCE [LARGE SCALE GENOMIC DNA]</scope>
</reference>
<feature type="transmembrane region" description="Helical" evidence="7">
    <location>
        <begin position="21"/>
        <end position="45"/>
    </location>
</feature>
<dbReference type="PANTHER" id="PTHR30572:SF4">
    <property type="entry name" value="ABC TRANSPORTER PERMEASE YTRF"/>
    <property type="match status" value="1"/>
</dbReference>
<comment type="subcellular location">
    <subcellularLocation>
        <location evidence="1">Cell membrane</location>
        <topology evidence="1">Multi-pass membrane protein</topology>
    </subcellularLocation>
</comment>
<evidence type="ECO:0000256" key="5">
    <source>
        <dbReference type="ARBA" id="ARBA00023136"/>
    </source>
</evidence>
<dbReference type="Pfam" id="PF02687">
    <property type="entry name" value="FtsX"/>
    <property type="match status" value="1"/>
</dbReference>
<dbReference type="InterPro" id="IPR050250">
    <property type="entry name" value="Macrolide_Exporter_MacB"/>
</dbReference>
<evidence type="ECO:0000256" key="3">
    <source>
        <dbReference type="ARBA" id="ARBA00022692"/>
    </source>
</evidence>
<feature type="domain" description="MacB-like periplasmic core" evidence="9">
    <location>
        <begin position="21"/>
        <end position="235"/>
    </location>
</feature>
<evidence type="ECO:0000256" key="2">
    <source>
        <dbReference type="ARBA" id="ARBA00022475"/>
    </source>
</evidence>
<evidence type="ECO:0008006" key="12">
    <source>
        <dbReference type="Google" id="ProtNLM"/>
    </source>
</evidence>
<dbReference type="Pfam" id="PF12704">
    <property type="entry name" value="MacB_PCD"/>
    <property type="match status" value="1"/>
</dbReference>
<keyword evidence="4 7" id="KW-1133">Transmembrane helix</keyword>
<keyword evidence="5 7" id="KW-0472">Membrane</keyword>
<keyword evidence="3 7" id="KW-0812">Transmembrane</keyword>
<dbReference type="InterPro" id="IPR003838">
    <property type="entry name" value="ABC3_permease_C"/>
</dbReference>
<organism evidence="10 11">
    <name type="scientific">Candidatus Kuenenbacteria bacterium GW2011_GWA2_42_15</name>
    <dbReference type="NCBI Taxonomy" id="1618677"/>
    <lineage>
        <taxon>Bacteria</taxon>
        <taxon>Candidatus Kueneniibacteriota</taxon>
    </lineage>
</organism>
<comment type="caution">
    <text evidence="10">The sequence shown here is derived from an EMBL/GenBank/DDBJ whole genome shotgun (WGS) entry which is preliminary data.</text>
</comment>
<proteinExistence type="inferred from homology"/>
<accession>A0A0G1BTX0</accession>
<dbReference type="InterPro" id="IPR025857">
    <property type="entry name" value="MacB_PCD"/>
</dbReference>